<evidence type="ECO:0000256" key="6">
    <source>
        <dbReference type="RuleBase" id="RU004075"/>
    </source>
</evidence>
<dbReference type="GO" id="GO:0004760">
    <property type="term" value="F:L-serine-pyruvate transaminase activity"/>
    <property type="evidence" value="ECO:0007669"/>
    <property type="project" value="TreeGrafter"/>
</dbReference>
<evidence type="ECO:0000259" key="8">
    <source>
        <dbReference type="Pfam" id="PF00266"/>
    </source>
</evidence>
<evidence type="ECO:0000256" key="2">
    <source>
        <dbReference type="ARBA" id="ARBA00009236"/>
    </source>
</evidence>
<feature type="binding site" evidence="4">
    <location>
        <position position="334"/>
    </location>
    <ligand>
        <name>substrate</name>
    </ligand>
</feature>
<dbReference type="Pfam" id="PF00266">
    <property type="entry name" value="Aminotran_5"/>
    <property type="match status" value="1"/>
</dbReference>
<keyword evidence="3 5" id="KW-0663">Pyridoxal phosphate</keyword>
<dbReference type="PANTHER" id="PTHR21152">
    <property type="entry name" value="AMINOTRANSFERASE CLASS V"/>
    <property type="match status" value="1"/>
</dbReference>
<protein>
    <submittedName>
        <fullName evidence="9">Serine--glyoxylate aminotransferase</fullName>
    </submittedName>
</protein>
<dbReference type="InterPro" id="IPR000192">
    <property type="entry name" value="Aminotrans_V_dom"/>
</dbReference>
<dbReference type="Gene3D" id="3.90.1150.10">
    <property type="entry name" value="Aspartate Aminotransferase, domain 1"/>
    <property type="match status" value="1"/>
</dbReference>
<comment type="similarity">
    <text evidence="2 6">Belongs to the class-V pyridoxal-phosphate-dependent aminotransferase family.</text>
</comment>
<dbReference type="InterPro" id="IPR015424">
    <property type="entry name" value="PyrdxlP-dep_Trfase"/>
</dbReference>
<evidence type="ECO:0000256" key="1">
    <source>
        <dbReference type="ARBA" id="ARBA00001933"/>
    </source>
</evidence>
<dbReference type="PANTHER" id="PTHR21152:SF40">
    <property type="entry name" value="ALANINE--GLYOXYLATE AMINOTRANSFERASE"/>
    <property type="match status" value="1"/>
</dbReference>
<evidence type="ECO:0000313" key="9">
    <source>
        <dbReference type="EMBL" id="PSR24699.1"/>
    </source>
</evidence>
<evidence type="ECO:0000256" key="4">
    <source>
        <dbReference type="PIRSR" id="PIRSR000524-1"/>
    </source>
</evidence>
<dbReference type="Proteomes" id="UP000242705">
    <property type="component" value="Unassembled WGS sequence"/>
</dbReference>
<evidence type="ECO:0000256" key="5">
    <source>
        <dbReference type="PIRSR" id="PIRSR000524-50"/>
    </source>
</evidence>
<evidence type="ECO:0000256" key="3">
    <source>
        <dbReference type="ARBA" id="ARBA00022898"/>
    </source>
</evidence>
<feature type="modified residue" description="N6-(pyridoxal phosphate)lysine" evidence="5">
    <location>
        <position position="195"/>
    </location>
</feature>
<keyword evidence="9" id="KW-0808">Transferase</keyword>
<dbReference type="InterPro" id="IPR020578">
    <property type="entry name" value="Aminotrans_V_PyrdxlP_BS"/>
</dbReference>
<comment type="cofactor">
    <cofactor evidence="1 5 7">
        <name>pyridoxal 5'-phosphate</name>
        <dbReference type="ChEBI" id="CHEBI:597326"/>
    </cofactor>
</comment>
<dbReference type="EMBL" id="PXYX01000045">
    <property type="protein sequence ID" value="PSR24699.1"/>
    <property type="molecule type" value="Genomic_DNA"/>
</dbReference>
<feature type="domain" description="Aminotransferase class V" evidence="8">
    <location>
        <begin position="12"/>
        <end position="267"/>
    </location>
</feature>
<proteinExistence type="inferred from homology"/>
<dbReference type="AlphaFoldDB" id="A0A2T2WR42"/>
<keyword evidence="9" id="KW-0032">Aminotransferase</keyword>
<organism evidence="9 10">
    <name type="scientific">Sulfobacillus thermosulfidooxidans</name>
    <dbReference type="NCBI Taxonomy" id="28034"/>
    <lineage>
        <taxon>Bacteria</taxon>
        <taxon>Bacillati</taxon>
        <taxon>Bacillota</taxon>
        <taxon>Clostridia</taxon>
        <taxon>Eubacteriales</taxon>
        <taxon>Clostridiales Family XVII. Incertae Sedis</taxon>
        <taxon>Sulfobacillus</taxon>
    </lineage>
</organism>
<dbReference type="SUPFAM" id="SSF53383">
    <property type="entry name" value="PLP-dependent transferases"/>
    <property type="match status" value="1"/>
</dbReference>
<accession>A0A2T2WR42</accession>
<gene>
    <name evidence="9" type="ORF">C7B47_14150</name>
</gene>
<name>A0A2T2WR42_SULTH</name>
<dbReference type="InterPro" id="IPR024169">
    <property type="entry name" value="SP_NH2Trfase/AEP_transaminase"/>
</dbReference>
<evidence type="ECO:0000256" key="7">
    <source>
        <dbReference type="RuleBase" id="RU004504"/>
    </source>
</evidence>
<comment type="caution">
    <text evidence="9">The sequence shown here is derived from an EMBL/GenBank/DDBJ whole genome shotgun (WGS) entry which is preliminary data.</text>
</comment>
<dbReference type="PROSITE" id="PS00595">
    <property type="entry name" value="AA_TRANSFER_CLASS_5"/>
    <property type="match status" value="1"/>
</dbReference>
<dbReference type="InterPro" id="IPR015421">
    <property type="entry name" value="PyrdxlP-dep_Trfase_major"/>
</dbReference>
<dbReference type="GO" id="GO:0008453">
    <property type="term" value="F:alanine-glyoxylate transaminase activity"/>
    <property type="evidence" value="ECO:0007669"/>
    <property type="project" value="TreeGrafter"/>
</dbReference>
<dbReference type="GO" id="GO:0019265">
    <property type="term" value="P:glycine biosynthetic process, by transamination of glyoxylate"/>
    <property type="evidence" value="ECO:0007669"/>
    <property type="project" value="TreeGrafter"/>
</dbReference>
<dbReference type="InterPro" id="IPR015422">
    <property type="entry name" value="PyrdxlP-dep_Trfase_small"/>
</dbReference>
<sequence length="383" mass="41085">MLYPPQILLPGPTPVPPSVNLAMQQAMSDHRGSVFTKVKEHVLAQLQQLFDVGPDGGVAVIPTSGTGALEAAVQNFFLPGDKVIGVSTGTFGERFMEIAEKMGVHVRHIRVPYGQAFDPKHILETLSEERDVKAILVTHNETSTGVLNPVPELAQALRTVNNAPLLIVDSISGVPSIPLKIQADHVDVIVAASQKGFMCPPGLGILALSARAKQEVLKDRPGRLFFDLQPYLNGQFPYTPAVSLWNGLEEALNLLEAEGELPRLARHQLLSRMARAFGQAAGMTPPVEEAIASPTVTALAAPKGITPVDFRNQAAKLGLQIAGAMGPWHHDYIRIGHVGAVLPEQLFEGLATLAHLLPGGFDGIQAAWVTWHNAINVEEEAHA</sequence>
<dbReference type="PIRSF" id="PIRSF000524">
    <property type="entry name" value="SPT"/>
    <property type="match status" value="1"/>
</dbReference>
<evidence type="ECO:0000313" key="10">
    <source>
        <dbReference type="Proteomes" id="UP000242705"/>
    </source>
</evidence>
<reference evidence="9 10" key="1">
    <citation type="journal article" date="2014" name="BMC Genomics">
        <title>Comparison of environmental and isolate Sulfobacillus genomes reveals diverse carbon, sulfur, nitrogen, and hydrogen metabolisms.</title>
        <authorList>
            <person name="Justice N.B."/>
            <person name="Norman A."/>
            <person name="Brown C.T."/>
            <person name="Singh A."/>
            <person name="Thomas B.C."/>
            <person name="Banfield J.F."/>
        </authorList>
    </citation>
    <scope>NUCLEOTIDE SEQUENCE [LARGE SCALE GENOMIC DNA]</scope>
    <source>
        <strain evidence="9">AMDSBA5</strain>
    </source>
</reference>
<dbReference type="Gene3D" id="3.40.640.10">
    <property type="entry name" value="Type I PLP-dependent aspartate aminotransferase-like (Major domain)"/>
    <property type="match status" value="1"/>
</dbReference>